<dbReference type="AlphaFoldDB" id="A0A3M2LWG8"/>
<reference evidence="1 2" key="1">
    <citation type="submission" date="2018-10" db="EMBL/GenBank/DDBJ databases">
        <title>Isolation from soil.</title>
        <authorList>
            <person name="Hu J."/>
        </authorList>
    </citation>
    <scope>NUCLEOTIDE SEQUENCE [LARGE SCALE GENOMIC DNA]</scope>
    <source>
        <strain evidence="1 2">NEAU-Ht49</strain>
    </source>
</reference>
<dbReference type="Proteomes" id="UP000282674">
    <property type="component" value="Unassembled WGS sequence"/>
</dbReference>
<dbReference type="PANTHER" id="PTHR47691">
    <property type="entry name" value="REGULATOR-RELATED"/>
    <property type="match status" value="1"/>
</dbReference>
<dbReference type="PANTHER" id="PTHR47691:SF3">
    <property type="entry name" value="HTH-TYPE TRANSCRIPTIONAL REGULATOR RV0890C-RELATED"/>
    <property type="match status" value="1"/>
</dbReference>
<keyword evidence="2" id="KW-1185">Reference proteome</keyword>
<dbReference type="Pfam" id="PF13424">
    <property type="entry name" value="TPR_12"/>
    <property type="match status" value="1"/>
</dbReference>
<sequence>MQEIPRDAASGGTYSHLAGNAGDVVQARDVNGGIHFHYGRGSPDAAPQQLPRGIRVFINRVADLAQLDVLLAERQADADTVVAYVIAGTAGVGKTSLALHWAHRVRDRFPDGQLYVDLRGYDPGVPVTADQALEQFLLALGVPAMAIPGEVEAKSALYRSILADRQMLIILDNAGTVGQVRPLIPGTSRSLAIVTSRSRLSGLVVRDGAHRTTLDTLTEAQAVELLTATTSDYRTGDDPADIAELARLCAYLPLALRIAAERAASHPAMPLSELIVDLRDESALWDALSTGDEDEADAVRTVFAWSYRALPSSAARLFCLLGMHPGGDISRAAAAVLAGHEADRVRNSLDVLVGACLLEHKGADRYQFHDLLRAYAVDRARYEIGQAEQLAAIERICTWYLHSAYQCVLSLAHDTTLLFTLEPVPGITPVAFEDRSRAAQWYVEERSNLVGAVRAAAGTGLFQLAWRLAVALERIYASHNHFQDWRTTSQIGLEAVRRLGLREQEAVLCESLGRLSRMTLRLDEAEAYHRAAADIHRELEDPLSTVKALNGLGWVHLFAHRLDDAASELTDALTIVRRLDDPYWTATILYSLGYTQLQQQHSDQAESPLTESLRIFRELGDRLYESMVLTAFSLLHRQRDQAGDSLATAEAAVEIAREMGNQLWEGTALLYLGKAQRANGQAGETLVSCQRAAAVFRQEGDLSREAMAIEGTGRAYIDLGRAADSVGFHRHAAAVHQQLGDQWKHATSLGHLATALSSLGGQDEADRLRTQALAILSGYPDRKSAAFRSWLETADGGSAYPTTGGSSRSRE</sequence>
<organism evidence="1 2">
    <name type="scientific">Actinomadura harenae</name>
    <dbReference type="NCBI Taxonomy" id="2483351"/>
    <lineage>
        <taxon>Bacteria</taxon>
        <taxon>Bacillati</taxon>
        <taxon>Actinomycetota</taxon>
        <taxon>Actinomycetes</taxon>
        <taxon>Streptosporangiales</taxon>
        <taxon>Thermomonosporaceae</taxon>
        <taxon>Actinomadura</taxon>
    </lineage>
</organism>
<protein>
    <recommendedName>
        <fullName evidence="3">NB-ARC domain-containing protein</fullName>
    </recommendedName>
</protein>
<dbReference type="EMBL" id="RFFG01000039">
    <property type="protein sequence ID" value="RMI41829.1"/>
    <property type="molecule type" value="Genomic_DNA"/>
</dbReference>
<dbReference type="InterPro" id="IPR019734">
    <property type="entry name" value="TPR_rpt"/>
</dbReference>
<accession>A0A3M2LWG8</accession>
<dbReference type="PRINTS" id="PR00364">
    <property type="entry name" value="DISEASERSIST"/>
</dbReference>
<dbReference type="SUPFAM" id="SSF52540">
    <property type="entry name" value="P-loop containing nucleoside triphosphate hydrolases"/>
    <property type="match status" value="1"/>
</dbReference>
<dbReference type="Gene3D" id="3.40.50.300">
    <property type="entry name" value="P-loop containing nucleotide triphosphate hydrolases"/>
    <property type="match status" value="1"/>
</dbReference>
<dbReference type="InterPro" id="IPR027417">
    <property type="entry name" value="P-loop_NTPase"/>
</dbReference>
<dbReference type="Gene3D" id="1.25.40.10">
    <property type="entry name" value="Tetratricopeptide repeat domain"/>
    <property type="match status" value="2"/>
</dbReference>
<proteinExistence type="predicted"/>
<dbReference type="SUPFAM" id="SSF48452">
    <property type="entry name" value="TPR-like"/>
    <property type="match status" value="2"/>
</dbReference>
<evidence type="ECO:0000313" key="1">
    <source>
        <dbReference type="EMBL" id="RMI41829.1"/>
    </source>
</evidence>
<name>A0A3M2LWG8_9ACTN</name>
<evidence type="ECO:0008006" key="3">
    <source>
        <dbReference type="Google" id="ProtNLM"/>
    </source>
</evidence>
<dbReference type="InterPro" id="IPR011990">
    <property type="entry name" value="TPR-like_helical_dom_sf"/>
</dbReference>
<dbReference type="OrthoDB" id="5521887at2"/>
<gene>
    <name evidence="1" type="ORF">EBO15_21845</name>
</gene>
<dbReference type="SMART" id="SM00028">
    <property type="entry name" value="TPR"/>
    <property type="match status" value="4"/>
</dbReference>
<comment type="caution">
    <text evidence="1">The sequence shown here is derived from an EMBL/GenBank/DDBJ whole genome shotgun (WGS) entry which is preliminary data.</text>
</comment>
<evidence type="ECO:0000313" key="2">
    <source>
        <dbReference type="Proteomes" id="UP000282674"/>
    </source>
</evidence>